<evidence type="ECO:0000313" key="6">
    <source>
        <dbReference type="Proteomes" id="UP000075321"/>
    </source>
</evidence>
<comment type="caution">
    <text evidence="5">The sequence shown here is derived from an EMBL/GenBank/DDBJ whole genome shotgun (WGS) entry which is preliminary data.</text>
</comment>
<dbReference type="InterPro" id="IPR005656">
    <property type="entry name" value="MmgE_PrpD"/>
</dbReference>
<dbReference type="InterPro" id="IPR045336">
    <property type="entry name" value="MmgE_PrpD_N"/>
</dbReference>
<dbReference type="SUPFAM" id="SSF103378">
    <property type="entry name" value="2-methylcitrate dehydratase PrpD"/>
    <property type="match status" value="1"/>
</dbReference>
<feature type="region of interest" description="Disordered" evidence="2">
    <location>
        <begin position="371"/>
        <end position="398"/>
    </location>
</feature>
<gene>
    <name evidence="5" type="ORF">HAPAU_24960</name>
</gene>
<name>A0A151ADR9_9EURY</name>
<dbReference type="OrthoDB" id="43639at2157"/>
<comment type="similarity">
    <text evidence="1">Belongs to the PrpD family.</text>
</comment>
<dbReference type="RefSeq" id="WP_066382907.1">
    <property type="nucleotide sequence ID" value="NZ_LTAZ01000005.1"/>
</dbReference>
<feature type="domain" description="MmgE/PrpD N-terminal" evidence="3">
    <location>
        <begin position="11"/>
        <end position="243"/>
    </location>
</feature>
<dbReference type="Proteomes" id="UP000075321">
    <property type="component" value="Unassembled WGS sequence"/>
</dbReference>
<evidence type="ECO:0000259" key="3">
    <source>
        <dbReference type="Pfam" id="PF03972"/>
    </source>
</evidence>
<feature type="domain" description="MmgE/PrpD C-terminal" evidence="4">
    <location>
        <begin position="260"/>
        <end position="417"/>
    </location>
</feature>
<dbReference type="AlphaFoldDB" id="A0A151ADR9"/>
<dbReference type="Pfam" id="PF03972">
    <property type="entry name" value="MmgE_PrpD_N"/>
    <property type="match status" value="1"/>
</dbReference>
<dbReference type="InterPro" id="IPR045337">
    <property type="entry name" value="MmgE_PrpD_C"/>
</dbReference>
<reference evidence="5 6" key="1">
    <citation type="submission" date="2016-02" db="EMBL/GenBank/DDBJ databases">
        <title>Genome sequence of Halalkalicoccus paucihalophilus DSM 24557.</title>
        <authorList>
            <person name="Poehlein A."/>
            <person name="Daniel R."/>
        </authorList>
    </citation>
    <scope>NUCLEOTIDE SEQUENCE [LARGE SCALE GENOMIC DNA]</scope>
    <source>
        <strain evidence="5 6">DSM 24557</strain>
    </source>
</reference>
<accession>A0A151ADR9</accession>
<dbReference type="Gene3D" id="1.10.4100.10">
    <property type="entry name" value="2-methylcitrate dehydratase PrpD"/>
    <property type="match status" value="1"/>
</dbReference>
<dbReference type="EMBL" id="LTAZ01000005">
    <property type="protein sequence ID" value="KYH25818.1"/>
    <property type="molecule type" value="Genomic_DNA"/>
</dbReference>
<organism evidence="5 6">
    <name type="scientific">Halalkalicoccus paucihalophilus</name>
    <dbReference type="NCBI Taxonomy" id="1008153"/>
    <lineage>
        <taxon>Archaea</taxon>
        <taxon>Methanobacteriati</taxon>
        <taxon>Methanobacteriota</taxon>
        <taxon>Stenosarchaea group</taxon>
        <taxon>Halobacteria</taxon>
        <taxon>Halobacteriales</taxon>
        <taxon>Halococcaceae</taxon>
        <taxon>Halalkalicoccus</taxon>
    </lineage>
</organism>
<dbReference type="PANTHER" id="PTHR16943:SF8">
    <property type="entry name" value="2-METHYLCITRATE DEHYDRATASE"/>
    <property type="match status" value="1"/>
</dbReference>
<proteinExistence type="inferred from homology"/>
<sequence length="441" mass="46499">MATTPPAVESRLTAIVTDLDSEAIGEPTTKAVERAFVDTVGVTLASFSTEVGRSVSRWLPDGGLVALAGRADPEHALALGAAGHALDYDDLSWAIDGHPSVVLVPPILALVGETDASGREAIAAYVAGFEVMSTVAAPISPDHYETGWHATATFGAFGAAAVAAWLLDLAPEETRNALCIAASTPAGLKRNFGSMTKPMHAGFAARSGLTAALLASDGVTADAEAIGGEGGFLDLYGRPHEVEPSEGWYIDERGIHTKAYPCCYFTHTAIAATQSLAAQHGISPTEVEAITVEASRGAADALAHSDPETGLEAKFSMEYAVASALARDRVDLATFEEPALSDPAVQRLRERVTFRVEPDLAYDDHTATVRIESSAGSVERRQENPPGTHEDPLSESRRRAKFLDCATRTLERERAERLYDDLGGFAEAGSIATLLDVSEAL</sequence>
<dbReference type="GO" id="GO:0016829">
    <property type="term" value="F:lyase activity"/>
    <property type="evidence" value="ECO:0007669"/>
    <property type="project" value="InterPro"/>
</dbReference>
<feature type="compositionally biased region" description="Basic and acidic residues" evidence="2">
    <location>
        <begin position="378"/>
        <end position="397"/>
    </location>
</feature>
<dbReference type="InterPro" id="IPR042183">
    <property type="entry name" value="MmgE/PrpD_sf_1"/>
</dbReference>
<evidence type="ECO:0000256" key="2">
    <source>
        <dbReference type="SAM" id="MobiDB-lite"/>
    </source>
</evidence>
<dbReference type="PANTHER" id="PTHR16943">
    <property type="entry name" value="2-METHYLCITRATE DEHYDRATASE-RELATED"/>
    <property type="match status" value="1"/>
</dbReference>
<dbReference type="PATRIC" id="fig|1008153.3.peg.2544"/>
<dbReference type="Gene3D" id="3.30.1330.120">
    <property type="entry name" value="2-methylcitrate dehydratase PrpD"/>
    <property type="match status" value="1"/>
</dbReference>
<keyword evidence="6" id="KW-1185">Reference proteome</keyword>
<evidence type="ECO:0000256" key="1">
    <source>
        <dbReference type="ARBA" id="ARBA00006174"/>
    </source>
</evidence>
<dbReference type="InterPro" id="IPR036148">
    <property type="entry name" value="MmgE/PrpD_sf"/>
</dbReference>
<protein>
    <submittedName>
        <fullName evidence="5">2-methylcitrate dehydratase</fullName>
    </submittedName>
</protein>
<evidence type="ECO:0000313" key="5">
    <source>
        <dbReference type="EMBL" id="KYH25818.1"/>
    </source>
</evidence>
<evidence type="ECO:0000259" key="4">
    <source>
        <dbReference type="Pfam" id="PF19305"/>
    </source>
</evidence>
<dbReference type="InterPro" id="IPR042188">
    <property type="entry name" value="MmgE/PrpD_sf_2"/>
</dbReference>
<dbReference type="Pfam" id="PF19305">
    <property type="entry name" value="MmgE_PrpD_C"/>
    <property type="match status" value="1"/>
</dbReference>